<name>A0AAV8Y3Q5_9CUCU</name>
<comment type="caution">
    <text evidence="1">The sequence shown here is derived from an EMBL/GenBank/DDBJ whole genome shotgun (WGS) entry which is preliminary data.</text>
</comment>
<evidence type="ECO:0000313" key="1">
    <source>
        <dbReference type="EMBL" id="KAJ8945531.1"/>
    </source>
</evidence>
<dbReference type="EMBL" id="JAPWTK010000213">
    <property type="protein sequence ID" value="KAJ8945531.1"/>
    <property type="molecule type" value="Genomic_DNA"/>
</dbReference>
<organism evidence="1 2">
    <name type="scientific">Aromia moschata</name>
    <dbReference type="NCBI Taxonomy" id="1265417"/>
    <lineage>
        <taxon>Eukaryota</taxon>
        <taxon>Metazoa</taxon>
        <taxon>Ecdysozoa</taxon>
        <taxon>Arthropoda</taxon>
        <taxon>Hexapoda</taxon>
        <taxon>Insecta</taxon>
        <taxon>Pterygota</taxon>
        <taxon>Neoptera</taxon>
        <taxon>Endopterygota</taxon>
        <taxon>Coleoptera</taxon>
        <taxon>Polyphaga</taxon>
        <taxon>Cucujiformia</taxon>
        <taxon>Chrysomeloidea</taxon>
        <taxon>Cerambycidae</taxon>
        <taxon>Cerambycinae</taxon>
        <taxon>Callichromatini</taxon>
        <taxon>Aromia</taxon>
    </lineage>
</organism>
<accession>A0AAV8Y3Q5</accession>
<protein>
    <recommendedName>
        <fullName evidence="3">CCHC-type domain-containing protein</fullName>
    </recommendedName>
</protein>
<dbReference type="AlphaFoldDB" id="A0AAV8Y3Q5"/>
<dbReference type="Proteomes" id="UP001162162">
    <property type="component" value="Unassembled WGS sequence"/>
</dbReference>
<gene>
    <name evidence="1" type="ORF">NQ318_020376</name>
</gene>
<reference evidence="1" key="1">
    <citation type="journal article" date="2023" name="Insect Mol. Biol.">
        <title>Genome sequencing provides insights into the evolution of gene families encoding plant cell wall-degrading enzymes in longhorned beetles.</title>
        <authorList>
            <person name="Shin N.R."/>
            <person name="Okamura Y."/>
            <person name="Kirsch R."/>
            <person name="Pauchet Y."/>
        </authorList>
    </citation>
    <scope>NUCLEOTIDE SEQUENCE</scope>
    <source>
        <strain evidence="1">AMC_N1</strain>
    </source>
</reference>
<sequence>MEIRETMKIDPMVYITGIDKGYEDEEFITELVLQNERYFEGMNIEDIKRKTKIISRRQCRNEQKENIILQTTPDIFRIIIKTEDLRFNVMKLYAEEYSQLAICFKCCGYGHVTKYCTVTKSTCYVCGGEHDESQCSGQEVECTNCKRLKLEPRKHSARDPNCPAYRRRLEVARRAPGREKINFISIYDEPGGRRNIRLGDKDEIAGLEGKRL</sequence>
<keyword evidence="2" id="KW-1185">Reference proteome</keyword>
<evidence type="ECO:0008006" key="3">
    <source>
        <dbReference type="Google" id="ProtNLM"/>
    </source>
</evidence>
<proteinExistence type="predicted"/>
<evidence type="ECO:0000313" key="2">
    <source>
        <dbReference type="Proteomes" id="UP001162162"/>
    </source>
</evidence>